<feature type="transmembrane region" description="Helical" evidence="1">
    <location>
        <begin position="89"/>
        <end position="106"/>
    </location>
</feature>
<protein>
    <recommendedName>
        <fullName evidence="2">PGG domain-containing protein</fullName>
    </recommendedName>
</protein>
<feature type="transmembrane region" description="Helical" evidence="1">
    <location>
        <begin position="465"/>
        <end position="491"/>
    </location>
</feature>
<feature type="transmembrane region" description="Helical" evidence="1">
    <location>
        <begin position="12"/>
        <end position="30"/>
    </location>
</feature>
<accession>A0AA88DE94</accession>
<reference evidence="3" key="1">
    <citation type="submission" date="2023-07" db="EMBL/GenBank/DDBJ databases">
        <title>draft genome sequence of fig (Ficus carica).</title>
        <authorList>
            <person name="Takahashi T."/>
            <person name="Nishimura K."/>
        </authorList>
    </citation>
    <scope>NUCLEOTIDE SEQUENCE</scope>
</reference>
<dbReference type="PANTHER" id="PTHR24177">
    <property type="entry name" value="CASKIN"/>
    <property type="match status" value="1"/>
</dbReference>
<dbReference type="Gene3D" id="1.25.40.20">
    <property type="entry name" value="Ankyrin repeat-containing domain"/>
    <property type="match status" value="1"/>
</dbReference>
<evidence type="ECO:0000313" key="4">
    <source>
        <dbReference type="Proteomes" id="UP001187192"/>
    </source>
</evidence>
<dbReference type="EMBL" id="BTGU01000044">
    <property type="protein sequence ID" value="GMN53006.1"/>
    <property type="molecule type" value="Genomic_DNA"/>
</dbReference>
<evidence type="ECO:0000256" key="1">
    <source>
        <dbReference type="SAM" id="Phobius"/>
    </source>
</evidence>
<organism evidence="3 4">
    <name type="scientific">Ficus carica</name>
    <name type="common">Common fig</name>
    <dbReference type="NCBI Taxonomy" id="3494"/>
    <lineage>
        <taxon>Eukaryota</taxon>
        <taxon>Viridiplantae</taxon>
        <taxon>Streptophyta</taxon>
        <taxon>Embryophyta</taxon>
        <taxon>Tracheophyta</taxon>
        <taxon>Spermatophyta</taxon>
        <taxon>Magnoliopsida</taxon>
        <taxon>eudicotyledons</taxon>
        <taxon>Gunneridae</taxon>
        <taxon>Pentapetalae</taxon>
        <taxon>rosids</taxon>
        <taxon>fabids</taxon>
        <taxon>Rosales</taxon>
        <taxon>Moraceae</taxon>
        <taxon>Ficeae</taxon>
        <taxon>Ficus</taxon>
    </lineage>
</organism>
<dbReference type="Pfam" id="PF13962">
    <property type="entry name" value="PGG"/>
    <property type="match status" value="1"/>
</dbReference>
<dbReference type="InterPro" id="IPR026961">
    <property type="entry name" value="PGG_dom"/>
</dbReference>
<feature type="transmembrane region" description="Helical" evidence="1">
    <location>
        <begin position="51"/>
        <end position="69"/>
    </location>
</feature>
<dbReference type="SUPFAM" id="SSF48403">
    <property type="entry name" value="Ankyrin repeat"/>
    <property type="match status" value="1"/>
</dbReference>
<dbReference type="Pfam" id="PF12796">
    <property type="entry name" value="Ank_2"/>
    <property type="match status" value="1"/>
</dbReference>
<proteinExistence type="predicted"/>
<keyword evidence="1" id="KW-0472">Membrane</keyword>
<dbReference type="InterPro" id="IPR036770">
    <property type="entry name" value="Ankyrin_rpt-contain_sf"/>
</dbReference>
<keyword evidence="4" id="KW-1185">Reference proteome</keyword>
<name>A0AA88DE94_FICCA</name>
<dbReference type="PANTHER" id="PTHR24177:SF365">
    <property type="entry name" value="ANKYRIN REPEAT-CONTAINING PROTEIN NPR4-LIKE ISOFORM X1"/>
    <property type="match status" value="1"/>
</dbReference>
<dbReference type="AlphaFoldDB" id="A0AA88DE94"/>
<dbReference type="InterPro" id="IPR002110">
    <property type="entry name" value="Ankyrin_rpt"/>
</dbReference>
<feature type="transmembrane region" description="Helical" evidence="1">
    <location>
        <begin position="386"/>
        <end position="404"/>
    </location>
</feature>
<evidence type="ECO:0000313" key="3">
    <source>
        <dbReference type="EMBL" id="GMN53006.1"/>
    </source>
</evidence>
<gene>
    <name evidence="3" type="ORF">TIFTF001_022150</name>
</gene>
<keyword evidence="1" id="KW-0812">Transmembrane</keyword>
<dbReference type="Proteomes" id="UP001187192">
    <property type="component" value="Unassembled WGS sequence"/>
</dbReference>
<feature type="transmembrane region" description="Helical" evidence="1">
    <location>
        <begin position="424"/>
        <end position="453"/>
    </location>
</feature>
<sequence>MPVEALVMQDAAGYTALHYAAIAGCLRTAVALVKRNPDLTNVLDCSGQTPLLVAARFVYGSFDLLWYLTLVTKDEEPGRPFTGPHAVELVVMLVISGSLDLVLYLVQRYPGLATATGIGGGSLLSCLALTPSNFLSGNRLGFWESCIYSVIPVRKSYEPPHSVRSLAEDGLQYVDPVLRRLQVLFFSIFRQITPSFIKRLRDAKYRHHCAVELFKQACAKIHETDGSLTQYFHFRRSIQFQVSSLGITEILRIMFQLCPDLMWVSTGDYKFSLHFAIESRQESTFNLMCEKNARNKIISDRLETPGTVLHLAAKLAPFPQLSSVSGAAFQMQREMKWFKEVEKLVHPYSRTIINDKGKTARELFTEEHKKLAETGEKWMKDTSNSCMIVATLIATVVFTAAFTVPGGNNSDSGVPIFLRTNAFMVFAISDALALFSSLTSVLMFLSILTARYAEEDFLRSLPKRLIIGLASLFLAITTMMVAFGATLSIVLSQRLHWISIPTILLASVPVAIFTLLQLPLFIEMVRSTFGFTFRPQSPW</sequence>
<evidence type="ECO:0000259" key="2">
    <source>
        <dbReference type="Pfam" id="PF13962"/>
    </source>
</evidence>
<keyword evidence="1" id="KW-1133">Transmembrane helix</keyword>
<dbReference type="GO" id="GO:0016020">
    <property type="term" value="C:membrane"/>
    <property type="evidence" value="ECO:0007669"/>
    <property type="project" value="TreeGrafter"/>
</dbReference>
<feature type="domain" description="PGG" evidence="2">
    <location>
        <begin position="376"/>
        <end position="489"/>
    </location>
</feature>
<feature type="transmembrane region" description="Helical" evidence="1">
    <location>
        <begin position="497"/>
        <end position="516"/>
    </location>
</feature>
<comment type="caution">
    <text evidence="3">The sequence shown here is derived from an EMBL/GenBank/DDBJ whole genome shotgun (WGS) entry which is preliminary data.</text>
</comment>